<dbReference type="GeneID" id="82847996"/>
<keyword evidence="2" id="KW-1185">Reference proteome</keyword>
<dbReference type="STRING" id="1423758.FC41_GL000002"/>
<dbReference type="InterPro" id="IPR007119">
    <property type="entry name" value="Phage_tail_spike_N"/>
</dbReference>
<evidence type="ECO:0000313" key="1">
    <source>
        <dbReference type="EMBL" id="CCI81642.1"/>
    </source>
</evidence>
<accession>I7L5V7</accession>
<dbReference type="OrthoDB" id="4387735at2"/>
<dbReference type="eggNOG" id="COG4926">
    <property type="taxonomic scope" value="Bacteria"/>
</dbReference>
<dbReference type="AlphaFoldDB" id="I7L5V7"/>
<dbReference type="Proteomes" id="UP000009320">
    <property type="component" value="Unassembled WGS sequence"/>
</dbReference>
<comment type="caution">
    <text evidence="1">The sequence shown here is derived from an EMBL/GenBank/DDBJ whole genome shotgun (WGS) entry which is preliminary data.</text>
</comment>
<organism evidence="1 2">
    <name type="scientific">Lactobacillus hominis DSM 23910 = CRBIP 24.179</name>
    <dbReference type="NCBI Taxonomy" id="1423758"/>
    <lineage>
        <taxon>Bacteria</taxon>
        <taxon>Bacillati</taxon>
        <taxon>Bacillota</taxon>
        <taxon>Bacilli</taxon>
        <taxon>Lactobacillales</taxon>
        <taxon>Lactobacillaceae</taxon>
        <taxon>Lactobacillus</taxon>
    </lineage>
</organism>
<gene>
    <name evidence="1" type="ORF">BN55_09560</name>
</gene>
<reference evidence="1 2" key="1">
    <citation type="submission" date="2012-06" db="EMBL/GenBank/DDBJ databases">
        <title>Draft Genome Sequence of Lactobacillus hominis Strain CRBIP 24.179T, isolated from human intestine.</title>
        <authorList>
            <person name="Cousin S."/>
            <person name="Ma L."/>
            <person name="Bizet C."/>
            <person name="Loux V."/>
            <person name="Bouchier C."/>
            <person name="Clermont D."/>
            <person name="Creno S."/>
        </authorList>
    </citation>
    <scope>NUCLEOTIDE SEQUENCE [LARGE SCALE GENOMIC DNA]</scope>
    <source>
        <strain evidence="2">CRBIP 24.179T</strain>
    </source>
</reference>
<dbReference type="EMBL" id="CAKE01000004">
    <property type="protein sequence ID" value="CCI81642.1"/>
    <property type="molecule type" value="Genomic_DNA"/>
</dbReference>
<evidence type="ECO:0000313" key="2">
    <source>
        <dbReference type="Proteomes" id="UP000009320"/>
    </source>
</evidence>
<dbReference type="RefSeq" id="WP_008470476.1">
    <property type="nucleotide sequence ID" value="NZ_AYZP01000001.1"/>
</dbReference>
<protein>
    <submittedName>
        <fullName evidence="1">Uncharacterized protein</fullName>
    </submittedName>
</protein>
<proteinExistence type="predicted"/>
<sequence length="960" mass="107254">MKYPRLYNRASDDTSTMGLGPMKGVINAQVQRDKNKIPVLTMTYDKDDELAPQIKEGRIIVTTMGPRNDEKEQKFRITEIGGDELQSLSITANHIAGDLAYNVITKDISIANASAGQAFEAIKEALADPVPGLSFYSDILKVANLGWEFKSVESVTSILLGEDQEGDTVANTMEAMYQGEWLFDNYNLSLVQHGGDDTGLVVKYGRRLKSLTQDTNIDNTYNAIFPYSTYSPNTVAAEEGGEDFDGQGVVQYVGSGGAETYNSPYKGHTVNGHVKNGTFYHVEKVAKDNTVNDDTWYLIGNGQWIDEHFFSFDKTGAYIVNKVKAQGTVYVPDDSTEGQGLIVDYAGVGTIAYAGKGQVALWTSPFSGHTITGYRKNGSRWKIFAKAVDYNGKTWYCLGNRRTQWIDGQYLKLDKVTDYSQYGTHGILSVNGTKEKVKIQVPTGKYTKPRGKNSVRKPRYKKKTITVVKNMVNAMTGPGTGKSFKWSANKGSRWLITNIATDYQGKTWYQISTHIWVEESDAINFTSSGTVKPDYEEEQKRIAKTTGKIPVYRSPNGTRVYDQWLNVGDQVPITAQAESHGKTWYEIGEGKWVDASYFTFENNTDVPPGEDDGTDNEVQVQDVTVTLPNLVLTSPFMGDDERLRIKTVDLSSYNIQDPDKLQEVAEAYMKEYRIGYPNVSLTFNYQQICDEVDLYDLVLVQYDQLNLQQKAEVNSVLWDPLKEEFTQITIGDLPVSYEHVLGQYVQQTVEKNTHGLERKNQHLFGEMRRIVQLQGDDQKAALEKLGQKLDMTKDSYTRDRQNMLEQVEKIDGDVKDIQSWIDGGSNNVIQAYPNWRSPTELRAQTNDGGLMKFNSNGLEFLGRDNVLRTAISSDGRIAGEYVDFGRVDALSIKGVDIEGTGNIYCHSSGQSAVMSDAGFSATNGAYTIATNGYDIRLSAGSSTHWFTWNDLYRVFTGKKA</sequence>
<name>I7L5V7_9LACO</name>
<dbReference type="NCBIfam" id="TIGR01665">
    <property type="entry name" value="put_anti_recept"/>
    <property type="match status" value="1"/>
</dbReference>